<accession>A0AAU7YNP4</accession>
<evidence type="ECO:0008006" key="2">
    <source>
        <dbReference type="Google" id="ProtNLM"/>
    </source>
</evidence>
<sequence>MGNKIIVPFGDKKGGTYELNVDLDKLSKGEMLNAIIGIGRAKEQSTFVSKINKAKKPGEVPFPNRDVQINYGKGLDYIYGTKPISDQEDKNPFTSALQKIKPSRGESEKLSWFKSTVVRAKSPNELHKAVDEALAAGARLNACNDGEWSFAEYVVLGTHFHKFDKVDRKKLIRKLMLSGAEFHDTLLENKLIGEIYNELQPEVQPQIDRQLEELEKAGESAVQEGELIDIEIDNTASYIEFSENSKIEVAKILEANRKLGNNILKIGNDAVEVKSEKGGTRNYVDVSGGGSIVLEFPTSTGKLNIILCHDVKKYDQVQVRVENKEMWAELQQIGEEIGKNCLFGGVKLKEAVEKGSFTRCGIWSEKQKEVSEKLFSWADKVRENSKETCRAL</sequence>
<name>A0AAU7YNP4_9RICK</name>
<reference evidence="1" key="1">
    <citation type="submission" date="2024-06" db="EMBL/GenBank/DDBJ databases">
        <title>Genome assembly of the Oeneis chryxus ivallda.</title>
        <authorList>
            <person name="MacDonald Z."/>
            <person name="Shaffer H.B."/>
            <person name="Gillespie T."/>
            <person name="Marimuthu M.P.A."/>
            <person name="Nguyen O."/>
            <person name="Fairbairn C.W."/>
            <person name="Seligmann W.E."/>
            <person name="Escalona M."/>
            <person name="Miller C."/>
            <person name="Toffelmier E."/>
        </authorList>
    </citation>
    <scope>NUCLEOTIDE SEQUENCE</scope>
    <source>
        <strain evidence="1">CCGP_102_HBS-TG_Oc004</strain>
    </source>
</reference>
<dbReference type="AlphaFoldDB" id="A0AAU7YNP4"/>
<organism evidence="1">
    <name type="scientific">Wolbachia endosymbiont of Oeneis ivallda</name>
    <dbReference type="NCBI Taxonomy" id="3171168"/>
    <lineage>
        <taxon>Bacteria</taxon>
        <taxon>Pseudomonadati</taxon>
        <taxon>Pseudomonadota</taxon>
        <taxon>Alphaproteobacteria</taxon>
        <taxon>Rickettsiales</taxon>
        <taxon>Anaplasmataceae</taxon>
        <taxon>Wolbachieae</taxon>
        <taxon>Wolbachia</taxon>
    </lineage>
</organism>
<proteinExistence type="predicted"/>
<dbReference type="EMBL" id="CP158587">
    <property type="protein sequence ID" value="XCA34524.1"/>
    <property type="molecule type" value="Genomic_DNA"/>
</dbReference>
<protein>
    <recommendedName>
        <fullName evidence="2">Ankyrin repeat domain protein</fullName>
    </recommendedName>
</protein>
<evidence type="ECO:0000313" key="1">
    <source>
        <dbReference type="EMBL" id="XCA34524.1"/>
    </source>
</evidence>
<gene>
    <name evidence="1" type="ORF">ABS861_03870</name>
</gene>